<sequence>MTSLISAGVNLTGDIGPILAESFANLIPKVNVQQMAVFRGTEGVRHRYKYCTCRTLTSLQSLSTIKLIFSISQSKTVCHSVRVLCTSFKLAYKIAHQ</sequence>
<comment type="caution">
    <text evidence="1">The sequence shown here is derived from an EMBL/GenBank/DDBJ whole genome shotgun (WGS) entry which is preliminary data.</text>
</comment>
<proteinExistence type="predicted"/>
<dbReference type="Proteomes" id="UP000663852">
    <property type="component" value="Unassembled WGS sequence"/>
</dbReference>
<dbReference type="EMBL" id="CAJNOJ010000151">
    <property type="protein sequence ID" value="CAF1204850.1"/>
    <property type="molecule type" value="Genomic_DNA"/>
</dbReference>
<dbReference type="AlphaFoldDB" id="A0A814WNX3"/>
<protein>
    <submittedName>
        <fullName evidence="1">Uncharacterized protein</fullName>
    </submittedName>
</protein>
<organism evidence="1 2">
    <name type="scientific">Adineta ricciae</name>
    <name type="common">Rotifer</name>
    <dbReference type="NCBI Taxonomy" id="249248"/>
    <lineage>
        <taxon>Eukaryota</taxon>
        <taxon>Metazoa</taxon>
        <taxon>Spiralia</taxon>
        <taxon>Gnathifera</taxon>
        <taxon>Rotifera</taxon>
        <taxon>Eurotatoria</taxon>
        <taxon>Bdelloidea</taxon>
        <taxon>Adinetida</taxon>
        <taxon>Adinetidae</taxon>
        <taxon>Adineta</taxon>
    </lineage>
</organism>
<evidence type="ECO:0000313" key="1">
    <source>
        <dbReference type="EMBL" id="CAF1204850.1"/>
    </source>
</evidence>
<name>A0A814WNX3_ADIRI</name>
<accession>A0A814WNX3</accession>
<reference evidence="1" key="1">
    <citation type="submission" date="2021-02" db="EMBL/GenBank/DDBJ databases">
        <authorList>
            <person name="Nowell W R."/>
        </authorList>
    </citation>
    <scope>NUCLEOTIDE SEQUENCE</scope>
</reference>
<gene>
    <name evidence="1" type="ORF">EDS130_LOCUS25571</name>
</gene>
<evidence type="ECO:0000313" key="2">
    <source>
        <dbReference type="Proteomes" id="UP000663852"/>
    </source>
</evidence>